<dbReference type="EMBL" id="LZLQ01000081">
    <property type="protein sequence ID" value="OBK15610.1"/>
    <property type="molecule type" value="Genomic_DNA"/>
</dbReference>
<dbReference type="FunFam" id="1.20.1260.20:FF:000001">
    <property type="entry name" value="PPE family protein PPE41"/>
    <property type="match status" value="1"/>
</dbReference>
<dbReference type="InterPro" id="IPR000030">
    <property type="entry name" value="PPE_dom"/>
</dbReference>
<proteinExistence type="inferred from homology"/>
<dbReference type="OrthoDB" id="4753487at2"/>
<evidence type="ECO:0008006" key="7">
    <source>
        <dbReference type="Google" id="ProtNLM"/>
    </source>
</evidence>
<dbReference type="Proteomes" id="UP000093629">
    <property type="component" value="Unassembled WGS sequence"/>
</dbReference>
<organism evidence="5 6">
    <name type="scientific">Mycobacterium asiaticum</name>
    <dbReference type="NCBI Taxonomy" id="1790"/>
    <lineage>
        <taxon>Bacteria</taxon>
        <taxon>Bacillati</taxon>
        <taxon>Actinomycetota</taxon>
        <taxon>Actinomycetes</taxon>
        <taxon>Mycobacteriales</taxon>
        <taxon>Mycobacteriaceae</taxon>
        <taxon>Mycobacterium</taxon>
    </lineage>
</organism>
<protein>
    <recommendedName>
        <fullName evidence="7">PPE family protein</fullName>
    </recommendedName>
</protein>
<dbReference type="AlphaFoldDB" id="A0A1A3N2M6"/>
<dbReference type="Pfam" id="PF00823">
    <property type="entry name" value="PPE"/>
    <property type="match status" value="1"/>
</dbReference>
<feature type="domain" description="PPE-PPW subfamily C-terminal" evidence="4">
    <location>
        <begin position="478"/>
        <end position="525"/>
    </location>
</feature>
<accession>A0A1A3N2M6</accession>
<dbReference type="PANTHER" id="PTHR46766">
    <property type="entry name" value="GLUTAMINE-RICH PROTEIN 2"/>
    <property type="match status" value="1"/>
</dbReference>
<feature type="region of interest" description="Disordered" evidence="2">
    <location>
        <begin position="428"/>
        <end position="463"/>
    </location>
</feature>
<dbReference type="InterPro" id="IPR043641">
    <property type="entry name" value="PPE-PPW_C"/>
</dbReference>
<feature type="compositionally biased region" description="Low complexity" evidence="2">
    <location>
        <begin position="428"/>
        <end position="438"/>
    </location>
</feature>
<feature type="domain" description="PPE" evidence="3">
    <location>
        <begin position="6"/>
        <end position="168"/>
    </location>
</feature>
<feature type="compositionally biased region" description="Basic and acidic residues" evidence="2">
    <location>
        <begin position="179"/>
        <end position="203"/>
    </location>
</feature>
<evidence type="ECO:0000313" key="5">
    <source>
        <dbReference type="EMBL" id="OBK15610.1"/>
    </source>
</evidence>
<dbReference type="RefSeq" id="WP_065158979.1">
    <property type="nucleotide sequence ID" value="NZ_LZLQ01000081.1"/>
</dbReference>
<gene>
    <name evidence="5" type="ORF">A5636_05405</name>
</gene>
<evidence type="ECO:0000259" key="3">
    <source>
        <dbReference type="Pfam" id="PF00823"/>
    </source>
</evidence>
<dbReference type="SUPFAM" id="SSF140459">
    <property type="entry name" value="PE/PPE dimer-like"/>
    <property type="match status" value="1"/>
</dbReference>
<evidence type="ECO:0000256" key="2">
    <source>
        <dbReference type="SAM" id="MobiDB-lite"/>
    </source>
</evidence>
<dbReference type="GO" id="GO:0052572">
    <property type="term" value="P:response to host immune response"/>
    <property type="evidence" value="ECO:0007669"/>
    <property type="project" value="TreeGrafter"/>
</dbReference>
<sequence>MTAPIWMASPPEVHSALLSSGPGPGPLLASAAAWSALSTEYTEVADELTALLGAVQGGAWAGPSAEQYVAAHAPYLSWLTQAGAHSATAAVQQEAAATAYTGALVAMPTLAELAANHAIHGVLVATNFFGINTIPIALNEADYVRMWIQAATTMATYEAVSEGAVASTTPTSPAPRIVQAEDDHDHEREEGEHDGHEDHDHGDPTQLDYLVADLLRALTGGRIDWDPLEGTLNGVHMHDITDATQPSWWIARSLEFGQQFETFVQQLFTNPAGALEYVVELAEFDWPTHLAQLAPLVQSPQLFAAALGGAIANLGSLTGLAGLSGLAALQPAAIPPIVPPAVAASPLPAVATAPSVVASAATAAPAPSTATTVTSTVTTAGSPPVGAGPAAGFGYPFLVGGGPGVGFGSGMSTAASASRKASEPDAAALAAAAAARTQARQRRRRRSGLHEHGDEFADMNVDVDPNWDESPDELAMATASARGAGDIGFAGTVRNSAAGDAAGLAALPDSDFGGGPREPMLPGTWDR</sequence>
<evidence type="ECO:0000313" key="6">
    <source>
        <dbReference type="Proteomes" id="UP000093629"/>
    </source>
</evidence>
<reference evidence="5 6" key="1">
    <citation type="submission" date="2016-06" db="EMBL/GenBank/DDBJ databases">
        <authorList>
            <person name="Kjaerup R.B."/>
            <person name="Dalgaard T.S."/>
            <person name="Juul-Madsen H.R."/>
        </authorList>
    </citation>
    <scope>NUCLEOTIDE SEQUENCE [LARGE SCALE GENOMIC DNA]</scope>
    <source>
        <strain evidence="5 6">1245139.5</strain>
    </source>
</reference>
<dbReference type="Pfam" id="PF18878">
    <property type="entry name" value="PPE-PPW"/>
    <property type="match status" value="1"/>
</dbReference>
<evidence type="ECO:0000256" key="1">
    <source>
        <dbReference type="ARBA" id="ARBA00010652"/>
    </source>
</evidence>
<dbReference type="InterPro" id="IPR038332">
    <property type="entry name" value="PPE_sf"/>
</dbReference>
<dbReference type="PANTHER" id="PTHR46766:SF1">
    <property type="entry name" value="GLUTAMINE-RICH PROTEIN 2"/>
    <property type="match status" value="1"/>
</dbReference>
<keyword evidence="6" id="KW-1185">Reference proteome</keyword>
<comment type="similarity">
    <text evidence="1">Belongs to the mycobacterial PPE family.</text>
</comment>
<feature type="region of interest" description="Disordered" evidence="2">
    <location>
        <begin position="505"/>
        <end position="527"/>
    </location>
</feature>
<comment type="caution">
    <text evidence="5">The sequence shown here is derived from an EMBL/GenBank/DDBJ whole genome shotgun (WGS) entry which is preliminary data.</text>
</comment>
<name>A0A1A3N2M6_MYCAS</name>
<evidence type="ECO:0000259" key="4">
    <source>
        <dbReference type="Pfam" id="PF18878"/>
    </source>
</evidence>
<dbReference type="Gene3D" id="1.20.1260.20">
    <property type="entry name" value="PPE superfamily"/>
    <property type="match status" value="1"/>
</dbReference>
<feature type="region of interest" description="Disordered" evidence="2">
    <location>
        <begin position="165"/>
        <end position="203"/>
    </location>
</feature>